<proteinExistence type="predicted"/>
<keyword evidence="2" id="KW-1185">Reference proteome</keyword>
<protein>
    <recommendedName>
        <fullName evidence="3">4Fe-4S Wbl-type domain-containing protein</fullName>
    </recommendedName>
</protein>
<dbReference type="RefSeq" id="WP_131519342.1">
    <property type="nucleotide sequence ID" value="NZ_SJKD01000019.1"/>
</dbReference>
<sequence>MSTIPSGNKAEVELGIELYGELGREIDAVGGRTACRQWPGLFTSPQLDDARGIALAAELVEACTWCPVLAKCALIADALPESQRGSMVLGGQQFNLSGTRVLGGGHAADAPAADVEEAA</sequence>
<dbReference type="EMBL" id="SJKD01000019">
    <property type="protein sequence ID" value="TCC33855.1"/>
    <property type="molecule type" value="Genomic_DNA"/>
</dbReference>
<reference evidence="1 2" key="1">
    <citation type="submission" date="2019-02" db="EMBL/GenBank/DDBJ databases">
        <title>Kribbella capetownensis sp. nov. and Kribbella speibonae sp. nov., isolated from soil.</title>
        <authorList>
            <person name="Curtis S.M."/>
            <person name="Norton I."/>
            <person name="Everest G.J."/>
            <person name="Meyers P.R."/>
        </authorList>
    </citation>
    <scope>NUCLEOTIDE SEQUENCE [LARGE SCALE GENOMIC DNA]</scope>
    <source>
        <strain evidence="1 2">YM53</strain>
    </source>
</reference>
<accession>A0A4R0IYE1</accession>
<evidence type="ECO:0000313" key="2">
    <source>
        <dbReference type="Proteomes" id="UP000293342"/>
    </source>
</evidence>
<name>A0A4R0IYE1_9ACTN</name>
<evidence type="ECO:0008006" key="3">
    <source>
        <dbReference type="Google" id="ProtNLM"/>
    </source>
</evidence>
<gene>
    <name evidence="1" type="ORF">E0H75_42100</name>
</gene>
<dbReference type="AlphaFoldDB" id="A0A4R0IYE1"/>
<dbReference type="OrthoDB" id="1410809at2"/>
<evidence type="ECO:0000313" key="1">
    <source>
        <dbReference type="EMBL" id="TCC33855.1"/>
    </source>
</evidence>
<organism evidence="1 2">
    <name type="scientific">Kribbella capetownensis</name>
    <dbReference type="NCBI Taxonomy" id="1572659"/>
    <lineage>
        <taxon>Bacteria</taxon>
        <taxon>Bacillati</taxon>
        <taxon>Actinomycetota</taxon>
        <taxon>Actinomycetes</taxon>
        <taxon>Propionibacteriales</taxon>
        <taxon>Kribbellaceae</taxon>
        <taxon>Kribbella</taxon>
    </lineage>
</organism>
<dbReference type="Proteomes" id="UP000293342">
    <property type="component" value="Unassembled WGS sequence"/>
</dbReference>
<comment type="caution">
    <text evidence="1">The sequence shown here is derived from an EMBL/GenBank/DDBJ whole genome shotgun (WGS) entry which is preliminary data.</text>
</comment>